<dbReference type="Proteomes" id="UP000694397">
    <property type="component" value="Chromosome 10"/>
</dbReference>
<evidence type="ECO:0000313" key="4">
    <source>
        <dbReference type="Ensembl" id="ENSSFOP00015067789.1"/>
    </source>
</evidence>
<name>A0A8C9W224_SCLFO</name>
<evidence type="ECO:0008006" key="6">
    <source>
        <dbReference type="Google" id="ProtNLM"/>
    </source>
</evidence>
<dbReference type="InterPro" id="IPR002035">
    <property type="entry name" value="VWF_A"/>
</dbReference>
<dbReference type="Gene3D" id="3.40.50.410">
    <property type="entry name" value="von Willebrand factor, type A domain"/>
    <property type="match status" value="1"/>
</dbReference>
<dbReference type="Ensembl" id="ENSSFOT00015045349.1">
    <property type="protein sequence ID" value="ENSSFOP00015067789.1"/>
    <property type="gene ID" value="ENSSFOG00015027474.1"/>
</dbReference>
<evidence type="ECO:0000259" key="2">
    <source>
        <dbReference type="PROSITE" id="PS50234"/>
    </source>
</evidence>
<reference evidence="4 5" key="1">
    <citation type="submission" date="2019-04" db="EMBL/GenBank/DDBJ databases">
        <authorList>
            <consortium name="Wellcome Sanger Institute Data Sharing"/>
        </authorList>
    </citation>
    <scope>NUCLEOTIDE SEQUENCE [LARGE SCALE GENOMIC DNA]</scope>
</reference>
<keyword evidence="1" id="KW-1133">Transmembrane helix</keyword>
<dbReference type="InterPro" id="IPR013694">
    <property type="entry name" value="VIT"/>
</dbReference>
<proteinExistence type="predicted"/>
<feature type="transmembrane region" description="Helical" evidence="1">
    <location>
        <begin position="610"/>
        <end position="634"/>
    </location>
</feature>
<accession>A0A8C9W224</accession>
<evidence type="ECO:0000313" key="5">
    <source>
        <dbReference type="Proteomes" id="UP000694397"/>
    </source>
</evidence>
<dbReference type="SMART" id="SM00327">
    <property type="entry name" value="VWA"/>
    <property type="match status" value="1"/>
</dbReference>
<reference evidence="4" key="3">
    <citation type="submission" date="2025-09" db="UniProtKB">
        <authorList>
            <consortium name="Ensembl"/>
        </authorList>
    </citation>
    <scope>IDENTIFICATION</scope>
</reference>
<feature type="domain" description="VIT" evidence="3">
    <location>
        <begin position="1"/>
        <end position="131"/>
    </location>
</feature>
<gene>
    <name evidence="4" type="primary">LOC108928754</name>
</gene>
<dbReference type="PANTHER" id="PTHR45737">
    <property type="entry name" value="VON WILLEBRAND FACTOR A DOMAIN-CONTAINING PROTEIN 5A"/>
    <property type="match status" value="1"/>
</dbReference>
<dbReference type="PANTHER" id="PTHR45737:SF6">
    <property type="entry name" value="VON WILLEBRAND FACTOR A DOMAIN-CONTAINING PROTEIN 5A"/>
    <property type="match status" value="1"/>
</dbReference>
<keyword evidence="5" id="KW-1185">Reference proteome</keyword>
<evidence type="ECO:0000256" key="1">
    <source>
        <dbReference type="SAM" id="Phobius"/>
    </source>
</evidence>
<feature type="domain" description="VWFA" evidence="2">
    <location>
        <begin position="279"/>
        <end position="460"/>
    </location>
</feature>
<dbReference type="Pfam" id="PF13768">
    <property type="entry name" value="VWA_3"/>
    <property type="match status" value="1"/>
</dbReference>
<dbReference type="PROSITE" id="PS50234">
    <property type="entry name" value="VWFA"/>
    <property type="match status" value="1"/>
</dbReference>
<evidence type="ECO:0000259" key="3">
    <source>
        <dbReference type="PROSITE" id="PS51468"/>
    </source>
</evidence>
<dbReference type="SMART" id="SM00609">
    <property type="entry name" value="VIT"/>
    <property type="match status" value="1"/>
</dbReference>
<dbReference type="Pfam" id="PF08487">
    <property type="entry name" value="VIT"/>
    <property type="match status" value="1"/>
</dbReference>
<dbReference type="AlphaFoldDB" id="A0A8C9W224"/>
<dbReference type="SUPFAM" id="SSF53300">
    <property type="entry name" value="vWA-like"/>
    <property type="match status" value="1"/>
</dbReference>
<reference evidence="4" key="2">
    <citation type="submission" date="2025-08" db="UniProtKB">
        <authorList>
            <consortium name="Ensembl"/>
        </authorList>
    </citation>
    <scope>IDENTIFICATION</scope>
</reference>
<dbReference type="PROSITE" id="PS51468">
    <property type="entry name" value="VIT"/>
    <property type="match status" value="1"/>
</dbReference>
<sequence length="757" mass="83147">MATTCGLRTLKNEPVPLKSVSVEVDVQGHVASVNSTLQYENQESNPVEAIFIFPMDSNAAVYRFLARIGDVEIEAQVREKEKAKEEYDDAISSGQEAFLLEESDESSDVFRLSVGSLPPGQTASVTVGYVSELAVQADHALRFCLPAVLNPRYTPAGSSSMTTEASPQAGDVPYTLSLTMNIYTPSFVQSVESNCPLTPLAFLSQDKTQAKVSLAPGHRFDRDVELLLYYSEPHQPMAILEAGQLGVQSGSLMGDTVAMLSFYPVIEAEKSSHVASSGEFIFLVDRSGSMECPMNQNSGDKSRISSARDTLLLLLKSLPLGCYFNIYGFGSEYESFFPESVEYTQATMESAVEMVKSMEADLGGTEILPPLQNIYSKPCLPSHPRQLFVFTDGEVGNTKEVINLVKSHAHSHRCFTFGIGEGASSALVNGMAEGGSGHPQFITGSERMQPKVMQSLQYALNPVAKDIAMKWNIPAEVSVTPLSPPVNVLFNLKRVIQYFQLTGQNASNMSGSVSLHYIVEDKPFENKISFNLKPDADNSMLLHRLGARKAIVDLEGKVREGDDKSAKERAVELSIQSGVSSSYTAFIGVNRENKEPVQGPLQRRLMAARIYALTHILGCFCMLSYSCQSFVLMFRILLKKKKFGVNNSEEANISVEEPEDPMVDLIGLQRADGSWDLQQSLASILGKQEEEVVKASPGKPEFSSVWATVLAVLWLHGYKAESRDEWQFVAKKAMTWVRAHLLITAILNLLKSHFISS</sequence>
<dbReference type="InterPro" id="IPR036465">
    <property type="entry name" value="vWFA_dom_sf"/>
</dbReference>
<protein>
    <recommendedName>
        <fullName evidence="6">von Willebrand factor A domain-containing protein 5A-like</fullName>
    </recommendedName>
</protein>
<organism evidence="4 5">
    <name type="scientific">Scleropages formosus</name>
    <name type="common">Asian bonytongue</name>
    <name type="synonym">Osteoglossum formosum</name>
    <dbReference type="NCBI Taxonomy" id="113540"/>
    <lineage>
        <taxon>Eukaryota</taxon>
        <taxon>Metazoa</taxon>
        <taxon>Chordata</taxon>
        <taxon>Craniata</taxon>
        <taxon>Vertebrata</taxon>
        <taxon>Euteleostomi</taxon>
        <taxon>Actinopterygii</taxon>
        <taxon>Neopterygii</taxon>
        <taxon>Teleostei</taxon>
        <taxon>Osteoglossocephala</taxon>
        <taxon>Osteoglossomorpha</taxon>
        <taxon>Osteoglossiformes</taxon>
        <taxon>Osteoglossidae</taxon>
        <taxon>Scleropages</taxon>
    </lineage>
</organism>
<dbReference type="GeneTree" id="ENSGT00940000162662"/>
<dbReference type="OrthoDB" id="1729737at2759"/>
<keyword evidence="1" id="KW-0812">Transmembrane</keyword>
<keyword evidence="1" id="KW-0472">Membrane</keyword>